<sequence>MIEHSFCGIVPILYLVCSEHLVFIATVVIDLIPFIFIAASYIQIIHTILQMPSAEGRCKAFFTCIAHLAVLTLFYCTTGLIHLKTKSSLLANSRKLVALSYTVGQQLLGTVIPGHKKRKGIGQKIHVPPMWRNTNPWEVHPTSLHLLEMGCGSEEEGRQSLPETHHEAKQALCQ</sequence>
<keyword evidence="5 9" id="KW-1133">Transmembrane helix</keyword>
<evidence type="ECO:0000256" key="8">
    <source>
        <dbReference type="SAM" id="MobiDB-lite"/>
    </source>
</evidence>
<keyword evidence="7" id="KW-0807">Transducer</keyword>
<feature type="transmembrane region" description="Helical" evidence="9">
    <location>
        <begin position="60"/>
        <end position="83"/>
    </location>
</feature>
<comment type="caution">
    <text evidence="10">The sequence shown here is derived from an EMBL/GenBank/DDBJ whole genome shotgun (WGS) entry which is preliminary data.</text>
</comment>
<evidence type="ECO:0000256" key="7">
    <source>
        <dbReference type="ARBA" id="ARBA00023224"/>
    </source>
</evidence>
<dbReference type="Proteomes" id="UP001333110">
    <property type="component" value="Unassembled WGS sequence"/>
</dbReference>
<dbReference type="GO" id="GO:0005886">
    <property type="term" value="C:plasma membrane"/>
    <property type="evidence" value="ECO:0007669"/>
    <property type="project" value="UniProtKB-SubCell"/>
</dbReference>
<reference evidence="10 11" key="1">
    <citation type="journal article" date="2023" name="J. Hered.">
        <title>Chromosome-level genome of the wood stork (Mycteria americana) provides insight into avian chromosome evolution.</title>
        <authorList>
            <person name="Flamio R. Jr."/>
            <person name="Ramstad K.M."/>
        </authorList>
    </citation>
    <scope>NUCLEOTIDE SEQUENCE [LARGE SCALE GENOMIC DNA]</scope>
    <source>
        <strain evidence="10">JAX WOST 10</strain>
    </source>
</reference>
<keyword evidence="11" id="KW-1185">Reference proteome</keyword>
<feature type="region of interest" description="Disordered" evidence="8">
    <location>
        <begin position="155"/>
        <end position="174"/>
    </location>
</feature>
<dbReference type="EMBL" id="JAUNZN010000005">
    <property type="protein sequence ID" value="KAK4821403.1"/>
    <property type="molecule type" value="Genomic_DNA"/>
</dbReference>
<feature type="transmembrane region" description="Helical" evidence="9">
    <location>
        <begin position="20"/>
        <end position="39"/>
    </location>
</feature>
<dbReference type="Pfam" id="PF13853">
    <property type="entry name" value="7tm_4"/>
    <property type="match status" value="1"/>
</dbReference>
<keyword evidence="3" id="KW-0716">Sensory transduction</keyword>
<evidence type="ECO:0000256" key="2">
    <source>
        <dbReference type="ARBA" id="ARBA00022475"/>
    </source>
</evidence>
<evidence type="ECO:0000256" key="5">
    <source>
        <dbReference type="ARBA" id="ARBA00022989"/>
    </source>
</evidence>
<dbReference type="PANTHER" id="PTHR26453">
    <property type="entry name" value="OLFACTORY RECEPTOR"/>
    <property type="match status" value="1"/>
</dbReference>
<evidence type="ECO:0000256" key="1">
    <source>
        <dbReference type="ARBA" id="ARBA00004651"/>
    </source>
</evidence>
<dbReference type="AlphaFoldDB" id="A0AAN7S8D6"/>
<comment type="subcellular location">
    <subcellularLocation>
        <location evidence="1">Cell membrane</location>
        <topology evidence="1">Multi-pass membrane protein</topology>
    </subcellularLocation>
</comment>
<evidence type="ECO:0000256" key="6">
    <source>
        <dbReference type="ARBA" id="ARBA00023136"/>
    </source>
</evidence>
<gene>
    <name evidence="10" type="ORF">QYF61_019304</name>
</gene>
<dbReference type="GO" id="GO:0007186">
    <property type="term" value="P:G protein-coupled receptor signaling pathway"/>
    <property type="evidence" value="ECO:0007669"/>
    <property type="project" value="InterPro"/>
</dbReference>
<keyword evidence="2" id="KW-1003">Cell membrane</keyword>
<feature type="non-terminal residue" evidence="10">
    <location>
        <position position="174"/>
    </location>
</feature>
<keyword evidence="6 9" id="KW-0472">Membrane</keyword>
<dbReference type="GO" id="GO:0004984">
    <property type="term" value="F:olfactory receptor activity"/>
    <property type="evidence" value="ECO:0007669"/>
    <property type="project" value="InterPro"/>
</dbReference>
<dbReference type="SUPFAM" id="SSF81321">
    <property type="entry name" value="Family A G protein-coupled receptor-like"/>
    <property type="match status" value="1"/>
</dbReference>
<name>A0AAN7S8D6_MYCAM</name>
<proteinExistence type="predicted"/>
<keyword evidence="4 9" id="KW-0812">Transmembrane</keyword>
<evidence type="ECO:0000313" key="11">
    <source>
        <dbReference type="Proteomes" id="UP001333110"/>
    </source>
</evidence>
<dbReference type="InterPro" id="IPR000725">
    <property type="entry name" value="Olfact_rcpt"/>
</dbReference>
<evidence type="ECO:0000256" key="3">
    <source>
        <dbReference type="ARBA" id="ARBA00022606"/>
    </source>
</evidence>
<evidence type="ECO:0000256" key="9">
    <source>
        <dbReference type="SAM" id="Phobius"/>
    </source>
</evidence>
<protein>
    <submittedName>
        <fullName evidence="10">Uncharacterized protein</fullName>
    </submittedName>
</protein>
<evidence type="ECO:0000313" key="10">
    <source>
        <dbReference type="EMBL" id="KAK4821403.1"/>
    </source>
</evidence>
<accession>A0AAN7S8D6</accession>
<evidence type="ECO:0000256" key="4">
    <source>
        <dbReference type="ARBA" id="ARBA00022692"/>
    </source>
</evidence>
<organism evidence="10 11">
    <name type="scientific">Mycteria americana</name>
    <name type="common">Wood stork</name>
    <dbReference type="NCBI Taxonomy" id="33587"/>
    <lineage>
        <taxon>Eukaryota</taxon>
        <taxon>Metazoa</taxon>
        <taxon>Chordata</taxon>
        <taxon>Craniata</taxon>
        <taxon>Vertebrata</taxon>
        <taxon>Euteleostomi</taxon>
        <taxon>Archelosauria</taxon>
        <taxon>Archosauria</taxon>
        <taxon>Dinosauria</taxon>
        <taxon>Saurischia</taxon>
        <taxon>Theropoda</taxon>
        <taxon>Coelurosauria</taxon>
        <taxon>Aves</taxon>
        <taxon>Neognathae</taxon>
        <taxon>Neoaves</taxon>
        <taxon>Aequornithes</taxon>
        <taxon>Ciconiiformes</taxon>
        <taxon>Ciconiidae</taxon>
        <taxon>Mycteria</taxon>
    </lineage>
</organism>